<dbReference type="InterPro" id="IPR002525">
    <property type="entry name" value="Transp_IS110-like_N"/>
</dbReference>
<dbReference type="STRING" id="351659.SAMN05421784_11159"/>
<dbReference type="AlphaFoldDB" id="A0A1I7H4T6"/>
<name>A0A1I7H4T6_9GAMM</name>
<evidence type="ECO:0000313" key="4">
    <source>
        <dbReference type="Proteomes" id="UP000242496"/>
    </source>
</evidence>
<feature type="domain" description="Transposase IS110-like N-terminal" evidence="1">
    <location>
        <begin position="6"/>
        <end position="144"/>
    </location>
</feature>
<accession>A0A1I7H4T6</accession>
<proteinExistence type="predicted"/>
<dbReference type="Pfam" id="PF01548">
    <property type="entry name" value="DEDD_Tnp_IS110"/>
    <property type="match status" value="1"/>
</dbReference>
<gene>
    <name evidence="3" type="ORF">SAMN05421784_11159</name>
</gene>
<evidence type="ECO:0000259" key="1">
    <source>
        <dbReference type="Pfam" id="PF01548"/>
    </source>
</evidence>
<evidence type="ECO:0000313" key="3">
    <source>
        <dbReference type="EMBL" id="SFU55671.1"/>
    </source>
</evidence>
<dbReference type="NCBIfam" id="NF033542">
    <property type="entry name" value="transpos_IS110"/>
    <property type="match status" value="1"/>
</dbReference>
<dbReference type="InterPro" id="IPR003346">
    <property type="entry name" value="Transposase_20"/>
</dbReference>
<dbReference type="Proteomes" id="UP000242496">
    <property type="component" value="Unassembled WGS sequence"/>
</dbReference>
<dbReference type="GO" id="GO:0003677">
    <property type="term" value="F:DNA binding"/>
    <property type="evidence" value="ECO:0007669"/>
    <property type="project" value="InterPro"/>
</dbReference>
<dbReference type="Pfam" id="PF02371">
    <property type="entry name" value="Transposase_20"/>
    <property type="match status" value="1"/>
</dbReference>
<dbReference type="EMBL" id="FPBJ01000011">
    <property type="protein sequence ID" value="SFU55671.1"/>
    <property type="molecule type" value="Genomic_DNA"/>
</dbReference>
<organism evidence="3 4">
    <name type="scientific">Xenorhabdus koppenhoeferi</name>
    <dbReference type="NCBI Taxonomy" id="351659"/>
    <lineage>
        <taxon>Bacteria</taxon>
        <taxon>Pseudomonadati</taxon>
        <taxon>Pseudomonadota</taxon>
        <taxon>Gammaproteobacteria</taxon>
        <taxon>Enterobacterales</taxon>
        <taxon>Morganellaceae</taxon>
        <taxon>Xenorhabdus</taxon>
    </lineage>
</organism>
<dbReference type="OrthoDB" id="5289737at2"/>
<feature type="domain" description="Transposase IS116/IS110/IS902 C-terminal" evidence="2">
    <location>
        <begin position="210"/>
        <end position="285"/>
    </location>
</feature>
<protein>
    <submittedName>
        <fullName evidence="3">Transposase</fullName>
    </submittedName>
</protein>
<dbReference type="PANTHER" id="PTHR33055">
    <property type="entry name" value="TRANSPOSASE FOR INSERTION SEQUENCE ELEMENT IS1111A"/>
    <property type="match status" value="1"/>
</dbReference>
<dbReference type="PANTHER" id="PTHR33055:SF3">
    <property type="entry name" value="PUTATIVE TRANSPOSASE FOR IS117-RELATED"/>
    <property type="match status" value="1"/>
</dbReference>
<evidence type="ECO:0000259" key="2">
    <source>
        <dbReference type="Pfam" id="PF02371"/>
    </source>
</evidence>
<dbReference type="InterPro" id="IPR047650">
    <property type="entry name" value="Transpos_IS110"/>
</dbReference>
<dbReference type="RefSeq" id="WP_092550093.1">
    <property type="nucleotide sequence ID" value="NZ_CAWRBG010000037.1"/>
</dbReference>
<dbReference type="GO" id="GO:0006313">
    <property type="term" value="P:DNA transposition"/>
    <property type="evidence" value="ECO:0007669"/>
    <property type="project" value="InterPro"/>
</dbReference>
<dbReference type="GO" id="GO:0004803">
    <property type="term" value="F:transposase activity"/>
    <property type="evidence" value="ECO:0007669"/>
    <property type="project" value="InterPro"/>
</dbReference>
<keyword evidence="4" id="KW-1185">Reference proteome</keyword>
<reference evidence="4" key="1">
    <citation type="submission" date="2016-10" db="EMBL/GenBank/DDBJ databases">
        <authorList>
            <person name="Varghese N."/>
            <person name="Submissions S."/>
        </authorList>
    </citation>
    <scope>NUCLEOTIDE SEQUENCE [LARGE SCALE GENOMIC DNA]</scope>
    <source>
        <strain evidence="4">DSM 18168</strain>
    </source>
</reference>
<sequence>MKYTPIGVDIAKHLIQLHFINEHTGEVIDKQVRSQDFLTFFSNREPCLIGMETCGGSQHWARELTKQGHKVRLMQARFVKAFLMGNKNDVMDARAIWMAVQQPGKAIAVKTEEQQSVLVLHRSRRQLVKFRTAQINALHGTLLEFGETLHKGRAALDKELPAALERLKIRLPPYLITVLEDQYNRLGELDSQINSIEKQLVSVARQNETCQRLLKIPGVGPLIATAAVATMGEASAFKSGREFSAYIGLVPKQTGSGGKIRLLGISKRGDTYMRTLFIHGARAAALLTKEPLPWITELKKRCPTSVAIVAMANKLARTVWAIAAHQCEYDKAHVSVRPD</sequence>